<organism evidence="3 4">
    <name type="scientific">Roseateles paludis</name>
    <dbReference type="NCBI Taxonomy" id="3145238"/>
    <lineage>
        <taxon>Bacteria</taxon>
        <taxon>Pseudomonadati</taxon>
        <taxon>Pseudomonadota</taxon>
        <taxon>Betaproteobacteria</taxon>
        <taxon>Burkholderiales</taxon>
        <taxon>Sphaerotilaceae</taxon>
        <taxon>Roseateles</taxon>
    </lineage>
</organism>
<comment type="caution">
    <text evidence="3">The sequence shown here is derived from an EMBL/GenBank/DDBJ whole genome shotgun (WGS) entry which is preliminary data.</text>
</comment>
<dbReference type="EMBL" id="JBDPZD010000002">
    <property type="protein sequence ID" value="MEO3691940.1"/>
    <property type="molecule type" value="Genomic_DNA"/>
</dbReference>
<keyword evidence="2" id="KW-0732">Signal</keyword>
<evidence type="ECO:0000313" key="3">
    <source>
        <dbReference type="EMBL" id="MEO3691940.1"/>
    </source>
</evidence>
<accession>A0ABV0G2L1</accession>
<dbReference type="RefSeq" id="WP_347704747.1">
    <property type="nucleotide sequence ID" value="NZ_JBDPZD010000002.1"/>
</dbReference>
<keyword evidence="4" id="KW-1185">Reference proteome</keyword>
<comment type="similarity">
    <text evidence="1">Belongs to the UPF0311 family.</text>
</comment>
<dbReference type="HAMAP" id="MF_00775">
    <property type="entry name" value="UPF0311"/>
    <property type="match status" value="1"/>
</dbReference>
<dbReference type="Pfam" id="PF11578">
    <property type="entry name" value="DUF3237"/>
    <property type="match status" value="1"/>
</dbReference>
<protein>
    <recommendedName>
        <fullName evidence="1">UPF0311 protein ABDJ85_10705</fullName>
    </recommendedName>
</protein>
<gene>
    <name evidence="3" type="ORF">ABDJ85_10705</name>
</gene>
<dbReference type="PANTHER" id="PTHR37315">
    <property type="entry name" value="UPF0311 PROTEIN BLR7842"/>
    <property type="match status" value="1"/>
</dbReference>
<name>A0ABV0G2L1_9BURK</name>
<proteinExistence type="inferred from homology"/>
<reference evidence="3 4" key="1">
    <citation type="submission" date="2024-05" db="EMBL/GenBank/DDBJ databases">
        <title>Roseateles sp. DJS-2-20 16S ribosomal RNA gene Genome sequencing and assembly.</title>
        <authorList>
            <person name="Woo H."/>
        </authorList>
    </citation>
    <scope>NUCLEOTIDE SEQUENCE [LARGE SCALE GENOMIC DNA]</scope>
    <source>
        <strain evidence="3 4">DJS-2-20</strain>
    </source>
</reference>
<dbReference type="Proteomes" id="UP001495147">
    <property type="component" value="Unassembled WGS sequence"/>
</dbReference>
<feature type="signal peptide" evidence="2">
    <location>
        <begin position="1"/>
        <end position="20"/>
    </location>
</feature>
<feature type="chain" id="PRO_5047378575" description="UPF0311 protein ABDJ85_10705" evidence="2">
    <location>
        <begin position="21"/>
        <end position="167"/>
    </location>
</feature>
<evidence type="ECO:0000256" key="2">
    <source>
        <dbReference type="SAM" id="SignalP"/>
    </source>
</evidence>
<evidence type="ECO:0000256" key="1">
    <source>
        <dbReference type="HAMAP-Rule" id="MF_00775"/>
    </source>
</evidence>
<dbReference type="InterPro" id="IPR020915">
    <property type="entry name" value="UPF0311"/>
</dbReference>
<sequence>MIRRSLFLLAFLLPLATARAADAPPAGPETEFAFEEIVTIGAAVPVGRTPRGQRQFIPITGGRFEGPRLKGKVLSGGWDWQLIRPDGHIDIDASYFIQADDGTVIHIHNRGTLFKRGEGVYDIKTFVNFEAPLGPHQWLNEHSFVGTLGGAPASEGPAVRIRFFRIK</sequence>
<dbReference type="PANTHER" id="PTHR37315:SF1">
    <property type="entry name" value="UPF0311 PROTEIN BLR7842"/>
    <property type="match status" value="1"/>
</dbReference>
<evidence type="ECO:0000313" key="4">
    <source>
        <dbReference type="Proteomes" id="UP001495147"/>
    </source>
</evidence>
<dbReference type="Gene3D" id="2.40.160.20">
    <property type="match status" value="1"/>
</dbReference>